<comment type="similarity">
    <text evidence="11">Belongs to the class I-like SAM-binding methyltransferase superfamily. RNA M5U methyltransferase family. RlmD subfamily.</text>
</comment>
<feature type="binding site" evidence="11">
    <location>
        <position position="84"/>
    </location>
    <ligand>
        <name>[4Fe-4S] cluster</name>
        <dbReference type="ChEBI" id="CHEBI:49883"/>
    </ligand>
</feature>
<dbReference type="NCBIfam" id="NF009639">
    <property type="entry name" value="PRK13168.1"/>
    <property type="match status" value="1"/>
</dbReference>
<proteinExistence type="inferred from homology"/>
<dbReference type="SUPFAM" id="SSF50249">
    <property type="entry name" value="Nucleic acid-binding proteins"/>
    <property type="match status" value="1"/>
</dbReference>
<dbReference type="GO" id="GO:0003723">
    <property type="term" value="F:RNA binding"/>
    <property type="evidence" value="ECO:0007669"/>
    <property type="project" value="InterPro"/>
</dbReference>
<dbReference type="PROSITE" id="PS51687">
    <property type="entry name" value="SAM_MT_RNA_M5U"/>
    <property type="match status" value="1"/>
</dbReference>
<feature type="binding site" evidence="11 12">
    <location>
        <position position="368"/>
    </location>
    <ligand>
        <name>S-adenosyl-L-methionine</name>
        <dbReference type="ChEBI" id="CHEBI:59789"/>
    </ligand>
</feature>
<sequence length="438" mass="48872">MRRRNSARRPIKKASLGPIQTYQIDGLTHEAKGVARLNGKVTFIEGALPGETVTAQVTKPGRRFDEAILNTLVETSDDRVSPACQHFGDCGGCSFQHLEESKQRLAKADWLAGQLRNLLPKEQIECLFDVSSGYRRRARLAIDHKKNTLVLGFRSKASNRVVDIEQCHVLTPSLQALFVSLKACLKQNPILPSLGHIELLEDSKGQSVLLRLVSDITTLQQQAYLDWAQQQGVNLYWQAPKASRADLTEEQMRYYDMGNLRLKYHPQDFIQVNEVMNQKMVAQAMTWLAPQKDDAVLDLFCGVGNFSLPLAQLAGSVIGVELQESMVQAGRHNASLNGLDNLTFVAADLTQPVEGQFLTKKINKILLDPPRAGAFEFLDTIIHIAPQQILYVSCNASTLARDAEYLVSNGYKVVRAGLMDMFPQTSHVETMMLLQKQK</sequence>
<evidence type="ECO:0000256" key="12">
    <source>
        <dbReference type="PROSITE-ProRule" id="PRU01024"/>
    </source>
</evidence>
<dbReference type="PROSITE" id="PS01230">
    <property type="entry name" value="TRMA_1"/>
    <property type="match status" value="1"/>
</dbReference>
<keyword evidence="5 11" id="KW-0949">S-adenosyl-L-methionine</keyword>
<dbReference type="GO" id="GO:0051539">
    <property type="term" value="F:4 iron, 4 sulfur cluster binding"/>
    <property type="evidence" value="ECO:0007669"/>
    <property type="project" value="UniProtKB-KW"/>
</dbReference>
<evidence type="ECO:0000256" key="13">
    <source>
        <dbReference type="PROSITE-ProRule" id="PRU10015"/>
    </source>
</evidence>
<feature type="binding site" evidence="11 12">
    <location>
        <position position="321"/>
    </location>
    <ligand>
        <name>S-adenosyl-L-methionine</name>
        <dbReference type="ChEBI" id="CHEBI:59789"/>
    </ligand>
</feature>
<dbReference type="Gene3D" id="3.40.50.150">
    <property type="entry name" value="Vaccinia Virus protein VP39"/>
    <property type="match status" value="1"/>
</dbReference>
<evidence type="ECO:0000313" key="16">
    <source>
        <dbReference type="Proteomes" id="UP000252086"/>
    </source>
</evidence>
<dbReference type="InterPro" id="IPR030390">
    <property type="entry name" value="MeTrfase_TrmA_AS"/>
</dbReference>
<evidence type="ECO:0000313" key="15">
    <source>
        <dbReference type="EMBL" id="RBO85023.1"/>
    </source>
</evidence>
<evidence type="ECO:0000256" key="7">
    <source>
        <dbReference type="ARBA" id="ARBA00023004"/>
    </source>
</evidence>
<feature type="binding site" evidence="11 12">
    <location>
        <position position="271"/>
    </location>
    <ligand>
        <name>S-adenosyl-L-methionine</name>
        <dbReference type="ChEBI" id="CHEBI:59789"/>
    </ligand>
</feature>
<dbReference type="Pfam" id="PF05958">
    <property type="entry name" value="tRNA_U5-meth_tr"/>
    <property type="match status" value="1"/>
</dbReference>
<evidence type="ECO:0000256" key="9">
    <source>
        <dbReference type="ARBA" id="ARBA00052756"/>
    </source>
</evidence>
<organism evidence="15 16">
    <name type="scientific">Marinomonas aquiplantarum</name>
    <dbReference type="NCBI Taxonomy" id="491951"/>
    <lineage>
        <taxon>Bacteria</taxon>
        <taxon>Pseudomonadati</taxon>
        <taxon>Pseudomonadota</taxon>
        <taxon>Gammaproteobacteria</taxon>
        <taxon>Oceanospirillales</taxon>
        <taxon>Oceanospirillaceae</taxon>
        <taxon>Marinomonas</taxon>
    </lineage>
</organism>
<dbReference type="Gene3D" id="2.40.50.140">
    <property type="entry name" value="Nucleic acid-binding proteins"/>
    <property type="match status" value="1"/>
</dbReference>
<evidence type="ECO:0000256" key="3">
    <source>
        <dbReference type="ARBA" id="ARBA00022603"/>
    </source>
</evidence>
<dbReference type="GO" id="GO:0070475">
    <property type="term" value="P:rRNA base methylation"/>
    <property type="evidence" value="ECO:0007669"/>
    <property type="project" value="TreeGrafter"/>
</dbReference>
<dbReference type="GO" id="GO:0005506">
    <property type="term" value="F:iron ion binding"/>
    <property type="evidence" value="ECO:0007669"/>
    <property type="project" value="UniProtKB-UniRule"/>
</dbReference>
<dbReference type="AlphaFoldDB" id="A0A366D4P8"/>
<accession>A0A366D4P8</accession>
<feature type="binding site" evidence="11">
    <location>
        <position position="167"/>
    </location>
    <ligand>
        <name>[4Fe-4S] cluster</name>
        <dbReference type="ChEBI" id="CHEBI:49883"/>
    </ligand>
</feature>
<dbReference type="RefSeq" id="WP_113873638.1">
    <property type="nucleotide sequence ID" value="NZ_QNRF01000002.1"/>
</dbReference>
<dbReference type="InterPro" id="IPR001566">
    <property type="entry name" value="23S_rRNA_MeTrfase_RlmD"/>
</dbReference>
<dbReference type="Proteomes" id="UP000252086">
    <property type="component" value="Unassembled WGS sequence"/>
</dbReference>
<evidence type="ECO:0000256" key="8">
    <source>
        <dbReference type="ARBA" id="ARBA00023014"/>
    </source>
</evidence>
<keyword evidence="3 11" id="KW-0489">Methyltransferase</keyword>
<evidence type="ECO:0000256" key="4">
    <source>
        <dbReference type="ARBA" id="ARBA00022679"/>
    </source>
</evidence>
<feature type="binding site" evidence="11">
    <location>
        <position position="93"/>
    </location>
    <ligand>
        <name>[4Fe-4S] cluster</name>
        <dbReference type="ChEBI" id="CHEBI:49883"/>
    </ligand>
</feature>
<evidence type="ECO:0000256" key="1">
    <source>
        <dbReference type="ARBA" id="ARBA00022485"/>
    </source>
</evidence>
<dbReference type="HAMAP" id="MF_01010">
    <property type="entry name" value="23SrRNA_methyltr_RlmD"/>
    <property type="match status" value="1"/>
</dbReference>
<keyword evidence="2 11" id="KW-0698">rRNA processing</keyword>
<dbReference type="GO" id="GO:0070041">
    <property type="term" value="F:rRNA (uridine-C5-)-methyltransferase activity"/>
    <property type="evidence" value="ECO:0007669"/>
    <property type="project" value="UniProtKB-UniRule"/>
</dbReference>
<comment type="function">
    <text evidence="10 11">Catalyzes the formation of 5-methyl-uridine at position 1939 (m5U1939) in 23S rRNA.</text>
</comment>
<feature type="binding site" evidence="11">
    <location>
        <position position="305"/>
    </location>
    <ligand>
        <name>S-adenosyl-L-methionine</name>
        <dbReference type="ChEBI" id="CHEBI:59789"/>
    </ligand>
</feature>
<dbReference type="CDD" id="cd02440">
    <property type="entry name" value="AdoMet_MTases"/>
    <property type="match status" value="1"/>
</dbReference>
<dbReference type="PROSITE" id="PS01231">
    <property type="entry name" value="TRMA_2"/>
    <property type="match status" value="1"/>
</dbReference>
<dbReference type="Pfam" id="PF01938">
    <property type="entry name" value="TRAM"/>
    <property type="match status" value="1"/>
</dbReference>
<dbReference type="Gene3D" id="2.40.50.1070">
    <property type="match status" value="1"/>
</dbReference>
<dbReference type="InterPro" id="IPR029063">
    <property type="entry name" value="SAM-dependent_MTases_sf"/>
</dbReference>
<feature type="binding site" evidence="11">
    <location>
        <position position="90"/>
    </location>
    <ligand>
        <name>[4Fe-4S] cluster</name>
        <dbReference type="ChEBI" id="CHEBI:49883"/>
    </ligand>
</feature>
<keyword evidence="1 11" id="KW-0004">4Fe-4S</keyword>
<dbReference type="OrthoDB" id="9804590at2"/>
<dbReference type="InterPro" id="IPR010280">
    <property type="entry name" value="U5_MeTrfase_fam"/>
</dbReference>
<dbReference type="EC" id="2.1.1.190" evidence="11"/>
<keyword evidence="7 11" id="KW-0408">Iron</keyword>
<evidence type="ECO:0000256" key="6">
    <source>
        <dbReference type="ARBA" id="ARBA00022723"/>
    </source>
</evidence>
<comment type="caution">
    <text evidence="15">The sequence shown here is derived from an EMBL/GenBank/DDBJ whole genome shotgun (WGS) entry which is preliminary data.</text>
</comment>
<dbReference type="PANTHER" id="PTHR11061:SF49">
    <property type="entry name" value="23S RRNA (URACIL(1939)-C(5))-METHYLTRANSFERASE RLMD"/>
    <property type="match status" value="1"/>
</dbReference>
<reference evidence="15 16" key="1">
    <citation type="submission" date="2018-06" db="EMBL/GenBank/DDBJ databases">
        <title>Genomic Encyclopedia of Type Strains, Phase III (KMG-III): the genomes of soil and plant-associated and newly described type strains.</title>
        <authorList>
            <person name="Whitman W."/>
        </authorList>
    </citation>
    <scope>NUCLEOTIDE SEQUENCE [LARGE SCALE GENOMIC DNA]</scope>
    <source>
        <strain evidence="15 16">CECT 7732</strain>
    </source>
</reference>
<evidence type="ECO:0000256" key="11">
    <source>
        <dbReference type="HAMAP-Rule" id="MF_01010"/>
    </source>
</evidence>
<dbReference type="NCBIfam" id="TIGR00479">
    <property type="entry name" value="rumA"/>
    <property type="match status" value="1"/>
</dbReference>
<feature type="domain" description="TRAM" evidence="14">
    <location>
        <begin position="13"/>
        <end position="71"/>
    </location>
</feature>
<dbReference type="InterPro" id="IPR012340">
    <property type="entry name" value="NA-bd_OB-fold"/>
</dbReference>
<dbReference type="EMBL" id="QNRF01000002">
    <property type="protein sequence ID" value="RBO85023.1"/>
    <property type="molecule type" value="Genomic_DNA"/>
</dbReference>
<feature type="binding site" evidence="11 12">
    <location>
        <position position="300"/>
    </location>
    <ligand>
        <name>S-adenosyl-L-methionine</name>
        <dbReference type="ChEBI" id="CHEBI:59789"/>
    </ligand>
</feature>
<keyword evidence="16" id="KW-1185">Reference proteome</keyword>
<evidence type="ECO:0000259" key="14">
    <source>
        <dbReference type="PROSITE" id="PS50926"/>
    </source>
</evidence>
<gene>
    <name evidence="11" type="primary">rlmD</name>
    <name evidence="15" type="ORF">DFP76_102425</name>
</gene>
<dbReference type="PROSITE" id="PS50926">
    <property type="entry name" value="TRAM"/>
    <property type="match status" value="1"/>
</dbReference>
<dbReference type="SUPFAM" id="SSF53335">
    <property type="entry name" value="S-adenosyl-L-methionine-dependent methyltransferases"/>
    <property type="match status" value="1"/>
</dbReference>
<comment type="catalytic activity">
    <reaction evidence="9 11">
        <text>uridine(1939) in 23S rRNA + S-adenosyl-L-methionine = 5-methyluridine(1939) in 23S rRNA + S-adenosyl-L-homocysteine + H(+)</text>
        <dbReference type="Rhea" id="RHEA:42908"/>
        <dbReference type="Rhea" id="RHEA-COMP:10278"/>
        <dbReference type="Rhea" id="RHEA-COMP:10279"/>
        <dbReference type="ChEBI" id="CHEBI:15378"/>
        <dbReference type="ChEBI" id="CHEBI:57856"/>
        <dbReference type="ChEBI" id="CHEBI:59789"/>
        <dbReference type="ChEBI" id="CHEBI:65315"/>
        <dbReference type="ChEBI" id="CHEBI:74447"/>
        <dbReference type="EC" id="2.1.1.190"/>
    </reaction>
</comment>
<dbReference type="PANTHER" id="PTHR11061">
    <property type="entry name" value="RNA M5U METHYLTRANSFERASE"/>
    <property type="match status" value="1"/>
</dbReference>
<dbReference type="FunFam" id="3.40.50.150:FF:000009">
    <property type="entry name" value="23S rRNA (Uracil(1939)-C(5))-methyltransferase RlmD"/>
    <property type="match status" value="1"/>
</dbReference>
<dbReference type="InterPro" id="IPR030391">
    <property type="entry name" value="MeTrfase_TrmA_CS"/>
</dbReference>
<feature type="active site" description="Nucleophile" evidence="11 12">
    <location>
        <position position="394"/>
    </location>
</feature>
<name>A0A366D4P8_9GAMM</name>
<dbReference type="InterPro" id="IPR002792">
    <property type="entry name" value="TRAM_dom"/>
</dbReference>
<feature type="active site" evidence="13">
    <location>
        <position position="394"/>
    </location>
</feature>
<feature type="binding site" evidence="11">
    <location>
        <position position="348"/>
    </location>
    <ligand>
        <name>S-adenosyl-L-methionine</name>
        <dbReference type="ChEBI" id="CHEBI:59789"/>
    </ligand>
</feature>
<keyword evidence="4 11" id="KW-0808">Transferase</keyword>
<protein>
    <recommendedName>
        <fullName evidence="11">23S rRNA (uracil(1939)-C(5))-methyltransferase RlmD</fullName>
        <ecNumber evidence="11">2.1.1.190</ecNumber>
    </recommendedName>
    <alternativeName>
        <fullName evidence="11">23S rRNA(m5U1939)-methyltransferase</fullName>
    </alternativeName>
</protein>
<keyword evidence="6 11" id="KW-0479">Metal-binding</keyword>
<evidence type="ECO:0000256" key="5">
    <source>
        <dbReference type="ARBA" id="ARBA00022691"/>
    </source>
</evidence>
<evidence type="ECO:0000256" key="10">
    <source>
        <dbReference type="ARBA" id="ARBA00059995"/>
    </source>
</evidence>
<keyword evidence="8 11" id="KW-0411">Iron-sulfur</keyword>
<evidence type="ECO:0000256" key="2">
    <source>
        <dbReference type="ARBA" id="ARBA00022552"/>
    </source>
</evidence>